<proteinExistence type="predicted"/>
<comment type="subcellular location">
    <subcellularLocation>
        <location evidence="1">Nucleus</location>
    </subcellularLocation>
</comment>
<feature type="region of interest" description="Disordered" evidence="4">
    <location>
        <begin position="465"/>
        <end position="494"/>
    </location>
</feature>
<feature type="compositionally biased region" description="Polar residues" evidence="4">
    <location>
        <begin position="382"/>
        <end position="410"/>
    </location>
</feature>
<name>A0ABR3ZLJ1_9PEZI</name>
<feature type="region of interest" description="Disordered" evidence="4">
    <location>
        <begin position="1"/>
        <end position="47"/>
    </location>
</feature>
<feature type="compositionally biased region" description="Polar residues" evidence="4">
    <location>
        <begin position="302"/>
        <end position="312"/>
    </location>
</feature>
<sequence>MARGNAVKSEPSASATTEGTDDNTSVTSTPYDSEDPDAEYSVEDILAQDDDMDGVTKYLVRWTNYPLEKCTWEPEENMGHELLEDLWEEKKKRPDYKPFDLSLYLGALADKEARHLRRNLKRKRLGLPETPPFSMDDEVVMSEPVLGTETSLDAADAITGQDIVSAVAGLSSAPGAADTADLTSAAELASENSISAQLITDLTNDSGDDLVVLDAISAPATPKLKKKKKKKKEDSTKEKADSTKDRPPTAEKSASKKDKTMSEKDRTVPAKIKVVFIKKTGAVSKPALKDEGKDAVEAGTPRPTSSFSSALVTSGDLPRKPKRIEKRKSTDGEKPADNTDVTKALKGPNGGARRVSEPGPSAPPTANNKEPATVRKPGQGPETATRNPSAFSARRSATTPQVQVTGNAFNSGEKIRKGPTLSSAMVDPSKPRQLFTKRRTLRQAEILQRDKVDAAIEPSLLSGLFPISKGPPSTPAASSPKPPVSSPGRDQSLL</sequence>
<protein>
    <recommendedName>
        <fullName evidence="5">Chromo domain-containing protein</fullName>
    </recommendedName>
</protein>
<dbReference type="InterPro" id="IPR023780">
    <property type="entry name" value="Chromo_domain"/>
</dbReference>
<dbReference type="SMART" id="SM00298">
    <property type="entry name" value="CHROMO"/>
    <property type="match status" value="1"/>
</dbReference>
<dbReference type="Proteomes" id="UP001583186">
    <property type="component" value="Unassembled WGS sequence"/>
</dbReference>
<feature type="compositionally biased region" description="Basic and acidic residues" evidence="4">
    <location>
        <begin position="327"/>
        <end position="337"/>
    </location>
</feature>
<comment type="caution">
    <text evidence="6">The sequence shown here is derived from an EMBL/GenBank/DDBJ whole genome shotgun (WGS) entry which is preliminary data.</text>
</comment>
<dbReference type="EMBL" id="JAWCUI010000008">
    <property type="protein sequence ID" value="KAL1900900.1"/>
    <property type="molecule type" value="Genomic_DNA"/>
</dbReference>
<feature type="region of interest" description="Disordered" evidence="4">
    <location>
        <begin position="222"/>
        <end position="434"/>
    </location>
</feature>
<evidence type="ECO:0000259" key="5">
    <source>
        <dbReference type="PROSITE" id="PS50013"/>
    </source>
</evidence>
<dbReference type="InterPro" id="IPR016197">
    <property type="entry name" value="Chromo-like_dom_sf"/>
</dbReference>
<evidence type="ECO:0000313" key="7">
    <source>
        <dbReference type="Proteomes" id="UP001583186"/>
    </source>
</evidence>
<feature type="compositionally biased region" description="Basic and acidic residues" evidence="4">
    <location>
        <begin position="287"/>
        <end position="296"/>
    </location>
</feature>
<feature type="compositionally biased region" description="Basic and acidic residues" evidence="4">
    <location>
        <begin position="232"/>
        <end position="268"/>
    </location>
</feature>
<evidence type="ECO:0000256" key="4">
    <source>
        <dbReference type="SAM" id="MobiDB-lite"/>
    </source>
</evidence>
<evidence type="ECO:0000256" key="3">
    <source>
        <dbReference type="ARBA" id="ARBA00023242"/>
    </source>
</evidence>
<feature type="compositionally biased region" description="Low complexity" evidence="4">
    <location>
        <begin position="468"/>
        <end position="479"/>
    </location>
</feature>
<evidence type="ECO:0000256" key="1">
    <source>
        <dbReference type="ARBA" id="ARBA00004123"/>
    </source>
</evidence>
<organism evidence="6 7">
    <name type="scientific">Sporothrix stenoceras</name>
    <dbReference type="NCBI Taxonomy" id="5173"/>
    <lineage>
        <taxon>Eukaryota</taxon>
        <taxon>Fungi</taxon>
        <taxon>Dikarya</taxon>
        <taxon>Ascomycota</taxon>
        <taxon>Pezizomycotina</taxon>
        <taxon>Sordariomycetes</taxon>
        <taxon>Sordariomycetidae</taxon>
        <taxon>Ophiostomatales</taxon>
        <taxon>Ophiostomataceae</taxon>
        <taxon>Sporothrix</taxon>
    </lineage>
</organism>
<reference evidence="6 7" key="1">
    <citation type="journal article" date="2024" name="IMA Fungus">
        <title>IMA Genome - F19 : A genome assembly and annotation guide to empower mycologists, including annotated draft genome sequences of Ceratocystis pirilliformis, Diaporthe australafricana, Fusarium ophioides, Paecilomyces lecythidis, and Sporothrix stenoceras.</title>
        <authorList>
            <person name="Aylward J."/>
            <person name="Wilson A.M."/>
            <person name="Visagie C.M."/>
            <person name="Spraker J."/>
            <person name="Barnes I."/>
            <person name="Buitendag C."/>
            <person name="Ceriani C."/>
            <person name="Del Mar Angel L."/>
            <person name="du Plessis D."/>
            <person name="Fuchs T."/>
            <person name="Gasser K."/>
            <person name="Kramer D."/>
            <person name="Li W."/>
            <person name="Munsamy K."/>
            <person name="Piso A."/>
            <person name="Price J.L."/>
            <person name="Sonnekus B."/>
            <person name="Thomas C."/>
            <person name="van der Nest A."/>
            <person name="van Dijk A."/>
            <person name="van Heerden A."/>
            <person name="van Vuuren N."/>
            <person name="Yilmaz N."/>
            <person name="Duong T.A."/>
            <person name="van der Merwe N.A."/>
            <person name="Wingfield M.J."/>
            <person name="Wingfield B.D."/>
        </authorList>
    </citation>
    <scope>NUCLEOTIDE SEQUENCE [LARGE SCALE GENOMIC DNA]</scope>
    <source>
        <strain evidence="6 7">CMW 5346</strain>
    </source>
</reference>
<dbReference type="InterPro" id="IPR000953">
    <property type="entry name" value="Chromo/chromo_shadow_dom"/>
</dbReference>
<feature type="domain" description="Chromo" evidence="5">
    <location>
        <begin position="40"/>
        <end position="78"/>
    </location>
</feature>
<keyword evidence="7" id="KW-1185">Reference proteome</keyword>
<evidence type="ECO:0000256" key="2">
    <source>
        <dbReference type="ARBA" id="ARBA00011353"/>
    </source>
</evidence>
<dbReference type="InterPro" id="IPR023779">
    <property type="entry name" value="Chromodomain_CS"/>
</dbReference>
<dbReference type="PROSITE" id="PS00598">
    <property type="entry name" value="CHROMO_1"/>
    <property type="match status" value="1"/>
</dbReference>
<dbReference type="PROSITE" id="PS50013">
    <property type="entry name" value="CHROMO_2"/>
    <property type="match status" value="1"/>
</dbReference>
<dbReference type="Gene3D" id="2.40.50.40">
    <property type="match status" value="1"/>
</dbReference>
<accession>A0ABR3ZLJ1</accession>
<dbReference type="Pfam" id="PF00385">
    <property type="entry name" value="Chromo"/>
    <property type="match status" value="1"/>
</dbReference>
<keyword evidence="3" id="KW-0539">Nucleus</keyword>
<dbReference type="SUPFAM" id="SSF54160">
    <property type="entry name" value="Chromo domain-like"/>
    <property type="match status" value="1"/>
</dbReference>
<feature type="compositionally biased region" description="Polar residues" evidence="4">
    <location>
        <begin position="11"/>
        <end position="31"/>
    </location>
</feature>
<evidence type="ECO:0000313" key="6">
    <source>
        <dbReference type="EMBL" id="KAL1900900.1"/>
    </source>
</evidence>
<dbReference type="CDD" id="cd18966">
    <property type="entry name" value="chromodomain"/>
    <property type="match status" value="1"/>
</dbReference>
<feature type="compositionally biased region" description="Acidic residues" evidence="4">
    <location>
        <begin position="32"/>
        <end position="47"/>
    </location>
</feature>
<gene>
    <name evidence="6" type="ORF">Sste5346_001961</name>
</gene>
<comment type="subunit">
    <text evidence="2">Component of the NuA4 histone acetyltransferase complex.</text>
</comment>